<feature type="transmembrane region" description="Helical" evidence="2">
    <location>
        <begin position="1288"/>
        <end position="1308"/>
    </location>
</feature>
<feature type="compositionally biased region" description="Pro residues" evidence="1">
    <location>
        <begin position="176"/>
        <end position="185"/>
    </location>
</feature>
<feature type="region of interest" description="Disordered" evidence="1">
    <location>
        <begin position="53"/>
        <end position="188"/>
    </location>
</feature>
<feature type="compositionally biased region" description="Low complexity" evidence="1">
    <location>
        <begin position="104"/>
        <end position="113"/>
    </location>
</feature>
<feature type="transmembrane region" description="Helical" evidence="2">
    <location>
        <begin position="1183"/>
        <end position="1208"/>
    </location>
</feature>
<feature type="compositionally biased region" description="Basic and acidic residues" evidence="1">
    <location>
        <begin position="501"/>
        <end position="520"/>
    </location>
</feature>
<feature type="compositionally biased region" description="Low complexity" evidence="1">
    <location>
        <begin position="1005"/>
        <end position="1015"/>
    </location>
</feature>
<dbReference type="Proteomes" id="UP000265618">
    <property type="component" value="Unassembled WGS sequence"/>
</dbReference>
<feature type="transmembrane region" description="Helical" evidence="2">
    <location>
        <begin position="370"/>
        <end position="392"/>
    </location>
</feature>
<evidence type="ECO:0000313" key="4">
    <source>
        <dbReference type="Proteomes" id="UP000265618"/>
    </source>
</evidence>
<feature type="region of interest" description="Disordered" evidence="1">
    <location>
        <begin position="676"/>
        <end position="701"/>
    </location>
</feature>
<feature type="region of interest" description="Disordered" evidence="1">
    <location>
        <begin position="501"/>
        <end position="554"/>
    </location>
</feature>
<feature type="transmembrane region" description="Helical" evidence="2">
    <location>
        <begin position="615"/>
        <end position="638"/>
    </location>
</feature>
<feature type="transmembrane region" description="Helical" evidence="2">
    <location>
        <begin position="232"/>
        <end position="261"/>
    </location>
</feature>
<reference evidence="3 4" key="1">
    <citation type="journal article" date="2018" name="PLoS ONE">
        <title>The draft genome of Kipferlia bialata reveals reductive genome evolution in fornicate parasites.</title>
        <authorList>
            <person name="Tanifuji G."/>
            <person name="Takabayashi S."/>
            <person name="Kume K."/>
            <person name="Takagi M."/>
            <person name="Nakayama T."/>
            <person name="Kamikawa R."/>
            <person name="Inagaki Y."/>
            <person name="Hashimoto T."/>
        </authorList>
    </citation>
    <scope>NUCLEOTIDE SEQUENCE [LARGE SCALE GENOMIC DNA]</scope>
    <source>
        <strain evidence="3">NY0173</strain>
    </source>
</reference>
<feature type="compositionally biased region" description="Basic and acidic residues" evidence="1">
    <location>
        <begin position="160"/>
        <end position="169"/>
    </location>
</feature>
<keyword evidence="4" id="KW-1185">Reference proteome</keyword>
<proteinExistence type="predicted"/>
<feature type="transmembrane region" description="Helical" evidence="2">
    <location>
        <begin position="1314"/>
        <end position="1338"/>
    </location>
</feature>
<keyword evidence="2" id="KW-0812">Transmembrane</keyword>
<gene>
    <name evidence="3" type="ORF">KIPB_005999</name>
</gene>
<feature type="transmembrane region" description="Helical" evidence="2">
    <location>
        <begin position="281"/>
        <end position="302"/>
    </location>
</feature>
<feature type="transmembrane region" description="Helical" evidence="2">
    <location>
        <begin position="878"/>
        <end position="894"/>
    </location>
</feature>
<feature type="transmembrane region" description="Helical" evidence="2">
    <location>
        <begin position="914"/>
        <end position="933"/>
    </location>
</feature>
<evidence type="ECO:0000256" key="1">
    <source>
        <dbReference type="SAM" id="MobiDB-lite"/>
    </source>
</evidence>
<feature type="transmembrane region" description="Helical" evidence="2">
    <location>
        <begin position="776"/>
        <end position="797"/>
    </location>
</feature>
<feature type="transmembrane region" description="Helical" evidence="2">
    <location>
        <begin position="586"/>
        <end position="609"/>
    </location>
</feature>
<feature type="compositionally biased region" description="Low complexity" evidence="1">
    <location>
        <begin position="83"/>
        <end position="96"/>
    </location>
</feature>
<keyword evidence="2" id="KW-0472">Membrane</keyword>
<feature type="region of interest" description="Disordered" evidence="1">
    <location>
        <begin position="1005"/>
        <end position="1028"/>
    </location>
</feature>
<feature type="compositionally biased region" description="Basic and acidic residues" evidence="1">
    <location>
        <begin position="1042"/>
        <end position="1054"/>
    </location>
</feature>
<feature type="compositionally biased region" description="Polar residues" evidence="1">
    <location>
        <begin position="130"/>
        <end position="146"/>
    </location>
</feature>
<feature type="region of interest" description="Disordered" evidence="1">
    <location>
        <begin position="427"/>
        <end position="460"/>
    </location>
</feature>
<feature type="compositionally biased region" description="Basic and acidic residues" evidence="1">
    <location>
        <begin position="61"/>
        <end position="71"/>
    </location>
</feature>
<feature type="transmembrane region" description="Helical" evidence="2">
    <location>
        <begin position="1138"/>
        <end position="1171"/>
    </location>
</feature>
<accession>A0A9K3CY05</accession>
<comment type="caution">
    <text evidence="3">The sequence shown here is derived from an EMBL/GenBank/DDBJ whole genome shotgun (WGS) entry which is preliminary data.</text>
</comment>
<dbReference type="EMBL" id="BDIP01001483">
    <property type="protein sequence ID" value="GIQ84500.1"/>
    <property type="molecule type" value="Genomic_DNA"/>
</dbReference>
<feature type="transmembrane region" description="Helical" evidence="2">
    <location>
        <begin position="739"/>
        <end position="764"/>
    </location>
</feature>
<feature type="transmembrane region" description="Helical" evidence="2">
    <location>
        <begin position="1350"/>
        <end position="1369"/>
    </location>
</feature>
<organism evidence="3 4">
    <name type="scientific">Kipferlia bialata</name>
    <dbReference type="NCBI Taxonomy" id="797122"/>
    <lineage>
        <taxon>Eukaryota</taxon>
        <taxon>Metamonada</taxon>
        <taxon>Carpediemonas-like organisms</taxon>
        <taxon>Kipferlia</taxon>
    </lineage>
</organism>
<feature type="region of interest" description="Disordered" evidence="1">
    <location>
        <begin position="1040"/>
        <end position="1117"/>
    </location>
</feature>
<evidence type="ECO:0000313" key="3">
    <source>
        <dbReference type="EMBL" id="GIQ84500.1"/>
    </source>
</evidence>
<feature type="transmembrane region" description="Helical" evidence="2">
    <location>
        <begin position="398"/>
        <end position="420"/>
    </location>
</feature>
<sequence length="1379" mass="146934">MSVQDCPLGHRGPDTDDPLLPYVHTPCGLVVHRQCMGSGVCCICHRPCGVDASTSPLHPAHRPDTSRREGDTVSVSPIEDAVSRSVPASVPVCSPTPLSPPLSPLTRPSELTLHPSHTTPQPEDRPASTAGPTPMQSEDTVGTTTPAPLAKVTMYTPEPDTGRELEGDRCLSLAPPVTPTPPPSAPSGMTLPLTLASSAPLVLPHPTLQSEGGVSLPSRMTRAVWRVVSTPLAHIVSVCLAVVAFCVTAGAGWVLLIWAVFSPEEHTLLNLEDPWGLVIDGSLLLGGLAAYCTHGLVLTACVGERQHREWDMADILARLWVRVRGIGSGAARSTDTADTVRMGSVNQAGLYGHNPTHTLSPSPLSVCLQFPLILVIAFCPAVLIGCVVQRYVSAPGDTWVSMCVTVVVLTLVFWYLLALVSPVPCRERPTADGDQRSTSSTSSASSASMSPAKVDQTSSGGVAQECDVVPSCSGDAHAGETEDEPLYDAYTDIAELGVGGTHREREAAETEGQSDERESLEASCPAPSPTDALTDGDDTDARTPIGAAGRDTPSPSTFTRVLSALWMTLEYIYALCMSLAAAGKGFVYGALISLGVFITIFALAGGFGVHLEENDLALCCFCGVCGLLTAIDHFYYAWVSCDSNRAPRHLLPLCIRWVWRVLRGVRSHPHPVDTAAVRLPTTDGHRPPGHSTDPRPDPDDTITASSSGVPALIGTFPPPHRSISRLIVIQHLTRSPCRVIFAMMCLAAATKILFVPVLYLVIYVSEGRLYAAFVQMLAWGIDIVLGVIAAVCGYVYYPSLIPTHRWGCDTRQQREGQRVGVECLNDPSSGAHGAESPVSSTVSGTSPTHAMVETSVAAEPDSTLPSPPISLDRCRGRIIFATLITVLCIVYRAVLSHIPLEYRVWGTILPRLCYSVVALAVAAVLPVAVIWSLSRRLRSHNATSSDQVAAQEACTAVESASANMCSVGTDHAPETESDVVSPEVTDIHPCVLAPTSGPAPPALLSPLPSTHTTTSEGGHQCPSGTVPLYDSLTDTLSITPIHTERETVSVRDSEPYPVSDTPDDSAELGVDGIQREREAVETEGASDERESLEAPSPPHPSTTDADADTDARTLNGAATPSRSTVRRILSAVWTALKFSVALCVSLTAAGCGLMCGGLLTLVGMGILSIVAYRVVGVDVDSDTMILCALCGGVLTAIDLFCFVLLSSIRNRPPRHILPLCIRWVWTLLTGVCFRDITVAIQCLMGFLCRVLFAAMCLVATSVILFVPVLNLVLYVFEGRLYAAFIQMLAWGIDIVLGVIAAVCGYVYYPRIVPVIGRVFSFLASAVRLLVVGVPVMLYRCVVFVGRHWRVVLWVTLCVPCSVLVLRIPTMPLQATYITQ</sequence>
<feature type="compositionally biased region" description="Low complexity" evidence="1">
    <location>
        <begin position="437"/>
        <end position="450"/>
    </location>
</feature>
<protein>
    <submittedName>
        <fullName evidence="3">Uncharacterized protein</fullName>
    </submittedName>
</protein>
<evidence type="ECO:0000256" key="2">
    <source>
        <dbReference type="SAM" id="Phobius"/>
    </source>
</evidence>
<feature type="compositionally biased region" description="Basic and acidic residues" evidence="1">
    <location>
        <begin position="1073"/>
        <end position="1092"/>
    </location>
</feature>
<feature type="region of interest" description="Disordered" evidence="1">
    <location>
        <begin position="827"/>
        <end position="846"/>
    </location>
</feature>
<feature type="transmembrane region" description="Helical" evidence="2">
    <location>
        <begin position="1220"/>
        <end position="1246"/>
    </location>
</feature>
<feature type="transmembrane region" description="Helical" evidence="2">
    <location>
        <begin position="1252"/>
        <end position="1276"/>
    </location>
</feature>
<name>A0A9K3CY05_9EUKA</name>
<feature type="compositionally biased region" description="Low complexity" evidence="1">
    <location>
        <begin position="836"/>
        <end position="846"/>
    </location>
</feature>
<keyword evidence="2" id="KW-1133">Transmembrane helix</keyword>